<keyword evidence="3" id="KW-1185">Reference proteome</keyword>
<dbReference type="HOGENOM" id="CLU_3277057_0_0_11"/>
<reference evidence="2 3" key="1">
    <citation type="journal article" date="2010" name="J. Bacteriol.">
        <title>Genome sequence of the milbemycin-producing bacterium Streptomyces bingchenggensis.</title>
        <authorList>
            <person name="Wang X.J."/>
            <person name="Yan Y.J."/>
            <person name="Zhang B."/>
            <person name="An J."/>
            <person name="Wang J.J."/>
            <person name="Tian J."/>
            <person name="Jiang L."/>
            <person name="Chen Y.H."/>
            <person name="Huang S.X."/>
            <person name="Yin M."/>
            <person name="Zhang J."/>
            <person name="Gao A.L."/>
            <person name="Liu C.X."/>
            <person name="Zhu Z.X."/>
            <person name="Xiang W.S."/>
        </authorList>
    </citation>
    <scope>NUCLEOTIDE SEQUENCE [LARGE SCALE GENOMIC DNA]</scope>
    <source>
        <strain evidence="2 3">BCW-1</strain>
    </source>
</reference>
<dbReference type="AlphaFoldDB" id="D7BVJ8"/>
<evidence type="ECO:0000313" key="2">
    <source>
        <dbReference type="EMBL" id="ADI07599.1"/>
    </source>
</evidence>
<dbReference type="Proteomes" id="UP000000377">
    <property type="component" value="Chromosome"/>
</dbReference>
<sequence>MRARLPFGAHAWVEAEGRMVEERADPSYFRPLFSVPAEGAT</sequence>
<dbReference type="Pfam" id="PF13471">
    <property type="entry name" value="Transglut_core3"/>
    <property type="match status" value="1"/>
</dbReference>
<evidence type="ECO:0000259" key="1">
    <source>
        <dbReference type="Pfam" id="PF13471"/>
    </source>
</evidence>
<gene>
    <name evidence="2" type="ordered locus">SBI_04479</name>
</gene>
<protein>
    <recommendedName>
        <fullName evidence="1">Microcin J25-processing protein McjB C-terminal domain-containing protein</fullName>
    </recommendedName>
</protein>
<dbReference type="PATRIC" id="fig|749414.3.peg.4629"/>
<dbReference type="EMBL" id="CP002047">
    <property type="protein sequence ID" value="ADI07599.1"/>
    <property type="molecule type" value="Genomic_DNA"/>
</dbReference>
<proteinExistence type="predicted"/>
<evidence type="ECO:0000313" key="3">
    <source>
        <dbReference type="Proteomes" id="UP000000377"/>
    </source>
</evidence>
<organism evidence="2 3">
    <name type="scientific">Streptomyces bingchenggensis (strain BCW-1)</name>
    <dbReference type="NCBI Taxonomy" id="749414"/>
    <lineage>
        <taxon>Bacteria</taxon>
        <taxon>Bacillati</taxon>
        <taxon>Actinomycetota</taxon>
        <taxon>Actinomycetes</taxon>
        <taxon>Kitasatosporales</taxon>
        <taxon>Streptomycetaceae</taxon>
        <taxon>Streptomyces</taxon>
    </lineage>
</organism>
<name>D7BVJ8_STRBB</name>
<dbReference type="KEGG" id="sbh:SBI_04479"/>
<feature type="domain" description="Microcin J25-processing protein McjB C-terminal" evidence="1">
    <location>
        <begin position="4"/>
        <end position="34"/>
    </location>
</feature>
<accession>D7BVJ8</accession>
<dbReference type="InterPro" id="IPR032708">
    <property type="entry name" value="McjB_C"/>
</dbReference>